<dbReference type="PANTHER" id="PTHR43767:SF7">
    <property type="entry name" value="MEDIUM_LONG-CHAIN-FATTY-ACID--COA LIGASE FADD8"/>
    <property type="match status" value="1"/>
</dbReference>
<dbReference type="InterPro" id="IPR042099">
    <property type="entry name" value="ANL_N_sf"/>
</dbReference>
<dbReference type="EC" id="6.2.1.3" evidence="3"/>
<keyword evidence="4" id="KW-1185">Reference proteome</keyword>
<dbReference type="InterPro" id="IPR020845">
    <property type="entry name" value="AMP-binding_CS"/>
</dbReference>
<evidence type="ECO:0000259" key="2">
    <source>
        <dbReference type="Pfam" id="PF13193"/>
    </source>
</evidence>
<organism evidence="3 4">
    <name type="scientific">Sinobacterium norvegicum</name>
    <dbReference type="NCBI Taxonomy" id="1641715"/>
    <lineage>
        <taxon>Bacteria</taxon>
        <taxon>Pseudomonadati</taxon>
        <taxon>Pseudomonadota</taxon>
        <taxon>Gammaproteobacteria</taxon>
        <taxon>Cellvibrionales</taxon>
        <taxon>Spongiibacteraceae</taxon>
        <taxon>Sinobacterium</taxon>
    </lineage>
</organism>
<evidence type="ECO:0000313" key="4">
    <source>
        <dbReference type="Proteomes" id="UP000838100"/>
    </source>
</evidence>
<name>A0ABM9ADR1_9GAMM</name>
<dbReference type="Pfam" id="PF13193">
    <property type="entry name" value="AMP-binding_C"/>
    <property type="match status" value="1"/>
</dbReference>
<dbReference type="InterPro" id="IPR025110">
    <property type="entry name" value="AMP-bd_C"/>
</dbReference>
<dbReference type="SUPFAM" id="SSF56801">
    <property type="entry name" value="Acetyl-CoA synthetase-like"/>
    <property type="match status" value="1"/>
</dbReference>
<dbReference type="InterPro" id="IPR000873">
    <property type="entry name" value="AMP-dep_synth/lig_dom"/>
</dbReference>
<protein>
    <submittedName>
        <fullName evidence="3">Long-chain-fatty-acid--CoA ligase</fullName>
        <ecNumber evidence="3">6.2.1.3</ecNumber>
    </submittedName>
</protein>
<gene>
    <name evidence="3" type="primary">lcfB_1</name>
    <name evidence="3" type="ORF">SIN8267_01276</name>
</gene>
<dbReference type="Proteomes" id="UP000838100">
    <property type="component" value="Unassembled WGS sequence"/>
</dbReference>
<comment type="caution">
    <text evidence="3">The sequence shown here is derived from an EMBL/GenBank/DDBJ whole genome shotgun (WGS) entry which is preliminary data.</text>
</comment>
<reference evidence="3" key="1">
    <citation type="submission" date="2021-12" db="EMBL/GenBank/DDBJ databases">
        <authorList>
            <person name="Rodrigo-Torres L."/>
            <person name="Arahal R. D."/>
            <person name="Lucena T."/>
        </authorList>
    </citation>
    <scope>NUCLEOTIDE SEQUENCE</scope>
    <source>
        <strain evidence="3">CECT 8267</strain>
    </source>
</reference>
<evidence type="ECO:0000313" key="3">
    <source>
        <dbReference type="EMBL" id="CAH0991174.1"/>
    </source>
</evidence>
<dbReference type="PROSITE" id="PS00455">
    <property type="entry name" value="AMP_BINDING"/>
    <property type="match status" value="1"/>
</dbReference>
<accession>A0ABM9ADR1</accession>
<feature type="domain" description="AMP-dependent synthetase/ligase" evidence="1">
    <location>
        <begin position="21"/>
        <end position="379"/>
    </location>
</feature>
<dbReference type="Pfam" id="PF00501">
    <property type="entry name" value="AMP-binding"/>
    <property type="match status" value="1"/>
</dbReference>
<dbReference type="PANTHER" id="PTHR43767">
    <property type="entry name" value="LONG-CHAIN-FATTY-ACID--COA LIGASE"/>
    <property type="match status" value="1"/>
</dbReference>
<dbReference type="Gene3D" id="3.40.50.12780">
    <property type="entry name" value="N-terminal domain of ligase-like"/>
    <property type="match status" value="1"/>
</dbReference>
<dbReference type="GO" id="GO:0004467">
    <property type="term" value="F:long-chain fatty acid-CoA ligase activity"/>
    <property type="evidence" value="ECO:0007669"/>
    <property type="project" value="UniProtKB-EC"/>
</dbReference>
<feature type="domain" description="AMP-binding enzyme C-terminal" evidence="2">
    <location>
        <begin position="429"/>
        <end position="507"/>
    </location>
</feature>
<keyword evidence="3" id="KW-0436">Ligase</keyword>
<dbReference type="InterPro" id="IPR050237">
    <property type="entry name" value="ATP-dep_AMP-bd_enzyme"/>
</dbReference>
<dbReference type="EMBL" id="CAKLPX010000001">
    <property type="protein sequence ID" value="CAH0991174.1"/>
    <property type="molecule type" value="Genomic_DNA"/>
</dbReference>
<dbReference type="Gene3D" id="3.30.300.30">
    <property type="match status" value="1"/>
</dbReference>
<sequence>MTTSLIHQPPLMPDLIIEGLNRYDDIPCLVLGDQVHTYTDVREGTSQFAQALASKGLGKDSRIAVISGNRPEVLFNVAAMQISGCCGSALHPMGSLEDHAYILNDAKVEALIYDPTLYEQRAQDLAEKVPSLKHLLSFGETEVGEDYLELSKTFAPKPLVSEDISGDDICTIVYTGGTTGRPKGVMQTHRAFAYMTMIQAAEWQIPDTLRLLIATPLSHSAAAFFVPTLQRGGAMYVPQNFDPNSFFDMVEKYHITATMLVPVMIYYLLDAERSKTADMLSMETIFYGASPMSPARLQEGIERWGQIFYQYFGQSEAPMVLTNMRKEDHDLSKPERLASCGRPSPWMHLTLLDDKQQPVAKGEAGEICVRGPLVMQQYYNLPEQTAEAFEGGWLHTGDIGRLDDDGFLFIVDRKKDMIVTGGFNVFPKEVEDSISSNPAVAQVAVIGVPDDRWGEAVKAVIVLKDPAAASDALGGAIMQSVKEAKGSVQTPKYVDFVDSIPLTAIGKPDKKTLKAQYWQGQDRNV</sequence>
<dbReference type="RefSeq" id="WP_237443831.1">
    <property type="nucleotide sequence ID" value="NZ_CAKLPX010000001.1"/>
</dbReference>
<proteinExistence type="predicted"/>
<evidence type="ECO:0000259" key="1">
    <source>
        <dbReference type="Pfam" id="PF00501"/>
    </source>
</evidence>
<dbReference type="InterPro" id="IPR045851">
    <property type="entry name" value="AMP-bd_C_sf"/>
</dbReference>